<dbReference type="PROSITE" id="PS51257">
    <property type="entry name" value="PROKAR_LIPOPROTEIN"/>
    <property type="match status" value="1"/>
</dbReference>
<keyword evidence="3" id="KW-0378">Hydrolase</keyword>
<dbReference type="RefSeq" id="WP_379794082.1">
    <property type="nucleotide sequence ID" value="NZ_JBHLUD010000004.1"/>
</dbReference>
<dbReference type="PANTHER" id="PTHR35333">
    <property type="entry name" value="BETA-LACTAMASE"/>
    <property type="match status" value="1"/>
</dbReference>
<sequence length="279" mass="29424">MRIPAGLVLAVAALALVGCGHVRAGTDTGVSHPSPAAHTATSIAVTSSSAADPGAAAVEAESDGRFSLVVFDRNTGKAVVNQNPSAGYPAESVVKLLIAIAALQNGEDPGLVTTMLTMSDDQIANQLWSRYGNVAIVYRAVDQIGLPGVVAPPDPGRWGDTRITADDVVKIYRYLLETAPEELSAVIMKALGNTSRKAADNFYQYFGIPDARDDHDWAVKEGWACCSPDRVLHSTGVVGDDRRYIVVALSAHDASTSTWDQVGGELTDAVRRALAGIRR</sequence>
<dbReference type="PANTHER" id="PTHR35333:SF3">
    <property type="entry name" value="BETA-LACTAMASE-TYPE TRANSPEPTIDASE FOLD CONTAINING PROTEIN"/>
    <property type="match status" value="1"/>
</dbReference>
<keyword evidence="1" id="KW-0732">Signal</keyword>
<feature type="signal peptide" evidence="1">
    <location>
        <begin position="1"/>
        <end position="24"/>
    </location>
</feature>
<proteinExistence type="predicted"/>
<dbReference type="Pfam" id="PF13354">
    <property type="entry name" value="Beta-lactamase2"/>
    <property type="match status" value="1"/>
</dbReference>
<accession>A0ABV6MSV6</accession>
<dbReference type="Proteomes" id="UP001589810">
    <property type="component" value="Unassembled WGS sequence"/>
</dbReference>
<feature type="domain" description="Beta-lactamase class A catalytic" evidence="2">
    <location>
        <begin position="111"/>
        <end position="249"/>
    </location>
</feature>
<evidence type="ECO:0000313" key="4">
    <source>
        <dbReference type="Proteomes" id="UP001589810"/>
    </source>
</evidence>
<evidence type="ECO:0000259" key="2">
    <source>
        <dbReference type="Pfam" id="PF13354"/>
    </source>
</evidence>
<protein>
    <submittedName>
        <fullName evidence="3">Serine hydrolase</fullName>
    </submittedName>
</protein>
<feature type="chain" id="PRO_5047263180" evidence="1">
    <location>
        <begin position="25"/>
        <end position="279"/>
    </location>
</feature>
<dbReference type="SUPFAM" id="SSF56601">
    <property type="entry name" value="beta-lactamase/transpeptidase-like"/>
    <property type="match status" value="1"/>
</dbReference>
<name>A0ABV6MSV6_9PSEU</name>
<dbReference type="GO" id="GO:0016787">
    <property type="term" value="F:hydrolase activity"/>
    <property type="evidence" value="ECO:0007669"/>
    <property type="project" value="UniProtKB-KW"/>
</dbReference>
<evidence type="ECO:0000256" key="1">
    <source>
        <dbReference type="SAM" id="SignalP"/>
    </source>
</evidence>
<dbReference type="EMBL" id="JBHLUD010000004">
    <property type="protein sequence ID" value="MFC0543257.1"/>
    <property type="molecule type" value="Genomic_DNA"/>
</dbReference>
<dbReference type="Gene3D" id="3.40.710.10">
    <property type="entry name" value="DD-peptidase/beta-lactamase superfamily"/>
    <property type="match status" value="1"/>
</dbReference>
<dbReference type="InterPro" id="IPR012338">
    <property type="entry name" value="Beta-lactam/transpept-like"/>
</dbReference>
<reference evidence="3 4" key="1">
    <citation type="submission" date="2024-09" db="EMBL/GenBank/DDBJ databases">
        <authorList>
            <person name="Sun Q."/>
            <person name="Mori K."/>
        </authorList>
    </citation>
    <scope>NUCLEOTIDE SEQUENCE [LARGE SCALE GENOMIC DNA]</scope>
    <source>
        <strain evidence="3 4">TBRC 1432</strain>
    </source>
</reference>
<comment type="caution">
    <text evidence="3">The sequence shown here is derived from an EMBL/GenBank/DDBJ whole genome shotgun (WGS) entry which is preliminary data.</text>
</comment>
<evidence type="ECO:0000313" key="3">
    <source>
        <dbReference type="EMBL" id="MFC0543257.1"/>
    </source>
</evidence>
<dbReference type="InterPro" id="IPR045155">
    <property type="entry name" value="Beta-lactam_cat"/>
</dbReference>
<gene>
    <name evidence="3" type="ORF">ACFFH7_17275</name>
</gene>
<dbReference type="InterPro" id="IPR000871">
    <property type="entry name" value="Beta-lactam_class-A"/>
</dbReference>
<keyword evidence="4" id="KW-1185">Reference proteome</keyword>
<organism evidence="3 4">
    <name type="scientific">Kutzneria chonburiensis</name>
    <dbReference type="NCBI Taxonomy" id="1483604"/>
    <lineage>
        <taxon>Bacteria</taxon>
        <taxon>Bacillati</taxon>
        <taxon>Actinomycetota</taxon>
        <taxon>Actinomycetes</taxon>
        <taxon>Pseudonocardiales</taxon>
        <taxon>Pseudonocardiaceae</taxon>
        <taxon>Kutzneria</taxon>
    </lineage>
</organism>